<sequence length="258" mass="28672">MNEERRGFIKKTGAGILAGIGAASGLFLHIPMEQTDASVFSDRKSTGTTRWGMLIDMRTCREGCQKCVDACHKSHNVPDFGHSRHEIKWIEKSPYSTLFPTAPQEFADKERGNRTIPSLCNHCAEPPCVRSCPTEAVFKRNDGIVAFDYHRCIGCRSCMASCPYGAVSFNWREPRPALKAISESYPTREMGVAEKCNFCSERLLKGALPACVEACPEKTLIFGDLNDPESGIRKLLASNQTMQRKPELGTLPSVFYII</sequence>
<dbReference type="CDD" id="cd10551">
    <property type="entry name" value="PsrB"/>
    <property type="match status" value="1"/>
</dbReference>
<evidence type="ECO:0000256" key="1">
    <source>
        <dbReference type="ARBA" id="ARBA00022485"/>
    </source>
</evidence>
<accession>B4SE86</accession>
<keyword evidence="5" id="KW-0812">Transmembrane</keyword>
<keyword evidence="2" id="KW-0479">Metal-binding</keyword>
<evidence type="ECO:0000256" key="4">
    <source>
        <dbReference type="ARBA" id="ARBA00023014"/>
    </source>
</evidence>
<dbReference type="PROSITE" id="PS51379">
    <property type="entry name" value="4FE4S_FER_2"/>
    <property type="match status" value="2"/>
</dbReference>
<name>B4SE86_PELPB</name>
<dbReference type="AlphaFoldDB" id="B4SE86"/>
<dbReference type="InterPro" id="IPR050954">
    <property type="entry name" value="ET_IronSulfur_Cluster-Binding"/>
</dbReference>
<gene>
    <name evidence="7" type="ordered locus">Ppha_2310</name>
</gene>
<dbReference type="InterPro" id="IPR054822">
    <property type="entry name" value="DsrO-like"/>
</dbReference>
<evidence type="ECO:0000256" key="5">
    <source>
        <dbReference type="SAM" id="Phobius"/>
    </source>
</evidence>
<keyword evidence="3" id="KW-0408">Iron</keyword>
<dbReference type="Pfam" id="PF13247">
    <property type="entry name" value="Fer4_11"/>
    <property type="match status" value="2"/>
</dbReference>
<dbReference type="NCBIfam" id="NF045797">
    <property type="entry name" value="DsrO"/>
    <property type="match status" value="1"/>
</dbReference>
<feature type="transmembrane region" description="Helical" evidence="5">
    <location>
        <begin position="12"/>
        <end position="32"/>
    </location>
</feature>
<keyword evidence="4" id="KW-0411">Iron-sulfur</keyword>
<evidence type="ECO:0000256" key="2">
    <source>
        <dbReference type="ARBA" id="ARBA00022723"/>
    </source>
</evidence>
<dbReference type="EMBL" id="CP001110">
    <property type="protein sequence ID" value="ACF44505.1"/>
    <property type="molecule type" value="Genomic_DNA"/>
</dbReference>
<protein>
    <submittedName>
        <fullName evidence="7">4Fe-4S ferredoxin iron-sulfur binding domain protein</fullName>
    </submittedName>
</protein>
<dbReference type="Proteomes" id="UP000002724">
    <property type="component" value="Chromosome"/>
</dbReference>
<dbReference type="Gene3D" id="3.30.70.20">
    <property type="match status" value="2"/>
</dbReference>
<dbReference type="HOGENOM" id="CLU_043374_1_0_10"/>
<evidence type="ECO:0000313" key="7">
    <source>
        <dbReference type="EMBL" id="ACF44505.1"/>
    </source>
</evidence>
<organism evidence="7 8">
    <name type="scientific">Pelodictyon phaeoclathratiforme (strain DSM 5477 / BU-1)</name>
    <dbReference type="NCBI Taxonomy" id="324925"/>
    <lineage>
        <taxon>Bacteria</taxon>
        <taxon>Pseudomonadati</taxon>
        <taxon>Chlorobiota</taxon>
        <taxon>Chlorobiia</taxon>
        <taxon>Chlorobiales</taxon>
        <taxon>Chlorobiaceae</taxon>
        <taxon>Chlorobium/Pelodictyon group</taxon>
        <taxon>Pelodictyon</taxon>
    </lineage>
</organism>
<keyword evidence="8" id="KW-1185">Reference proteome</keyword>
<dbReference type="GO" id="GO:0046872">
    <property type="term" value="F:metal ion binding"/>
    <property type="evidence" value="ECO:0007669"/>
    <property type="project" value="UniProtKB-KW"/>
</dbReference>
<dbReference type="GO" id="GO:0051539">
    <property type="term" value="F:4 iron, 4 sulfur cluster binding"/>
    <property type="evidence" value="ECO:0007669"/>
    <property type="project" value="UniProtKB-KW"/>
</dbReference>
<dbReference type="OrthoDB" id="9779457at2"/>
<evidence type="ECO:0000259" key="6">
    <source>
        <dbReference type="PROSITE" id="PS51379"/>
    </source>
</evidence>
<evidence type="ECO:0000313" key="8">
    <source>
        <dbReference type="Proteomes" id="UP000002724"/>
    </source>
</evidence>
<dbReference type="PANTHER" id="PTHR43177:SF3">
    <property type="entry name" value="PROTEIN NRFC HOMOLOG"/>
    <property type="match status" value="1"/>
</dbReference>
<dbReference type="PANTHER" id="PTHR43177">
    <property type="entry name" value="PROTEIN NRFC"/>
    <property type="match status" value="1"/>
</dbReference>
<dbReference type="SUPFAM" id="SSF54862">
    <property type="entry name" value="4Fe-4S ferredoxins"/>
    <property type="match status" value="1"/>
</dbReference>
<keyword evidence="5" id="KW-0472">Membrane</keyword>
<keyword evidence="1" id="KW-0004">4Fe-4S</keyword>
<dbReference type="InterPro" id="IPR017896">
    <property type="entry name" value="4Fe4S_Fe-S-bd"/>
</dbReference>
<proteinExistence type="predicted"/>
<dbReference type="InterPro" id="IPR017900">
    <property type="entry name" value="4Fe4S_Fe_S_CS"/>
</dbReference>
<feature type="domain" description="4Fe-4S ferredoxin-type" evidence="6">
    <location>
        <begin position="111"/>
        <end position="142"/>
    </location>
</feature>
<feature type="domain" description="4Fe-4S ferredoxin-type" evidence="6">
    <location>
        <begin position="143"/>
        <end position="172"/>
    </location>
</feature>
<keyword evidence="5" id="KW-1133">Transmembrane helix</keyword>
<dbReference type="RefSeq" id="WP_012508980.1">
    <property type="nucleotide sequence ID" value="NC_011060.1"/>
</dbReference>
<dbReference type="PROSITE" id="PS00198">
    <property type="entry name" value="4FE4S_FER_1"/>
    <property type="match status" value="1"/>
</dbReference>
<dbReference type="eggNOG" id="COG0437">
    <property type="taxonomic scope" value="Bacteria"/>
</dbReference>
<reference evidence="7 8" key="1">
    <citation type="submission" date="2008-06" db="EMBL/GenBank/DDBJ databases">
        <title>Complete sequence of Pelodictyon phaeoclathratiforme BU-1.</title>
        <authorList>
            <consortium name="US DOE Joint Genome Institute"/>
            <person name="Lucas S."/>
            <person name="Copeland A."/>
            <person name="Lapidus A."/>
            <person name="Glavina del Rio T."/>
            <person name="Dalin E."/>
            <person name="Tice H."/>
            <person name="Bruce D."/>
            <person name="Goodwin L."/>
            <person name="Pitluck S."/>
            <person name="Schmutz J."/>
            <person name="Larimer F."/>
            <person name="Land M."/>
            <person name="Hauser L."/>
            <person name="Kyrpides N."/>
            <person name="Mikhailova N."/>
            <person name="Liu Z."/>
            <person name="Li T."/>
            <person name="Zhao F."/>
            <person name="Overmann J."/>
            <person name="Bryant D.A."/>
            <person name="Richardson P."/>
        </authorList>
    </citation>
    <scope>NUCLEOTIDE SEQUENCE [LARGE SCALE GENOMIC DNA]</scope>
    <source>
        <strain evidence="8">DSM 5477 / BU-1</strain>
    </source>
</reference>
<dbReference type="STRING" id="324925.Ppha_2310"/>
<dbReference type="KEGG" id="pph:Ppha_2310"/>
<evidence type="ECO:0000256" key="3">
    <source>
        <dbReference type="ARBA" id="ARBA00023004"/>
    </source>
</evidence>